<keyword evidence="3" id="KW-1185">Reference proteome</keyword>
<evidence type="ECO:0000313" key="2">
    <source>
        <dbReference type="EMBL" id="MFB9629991.1"/>
    </source>
</evidence>
<evidence type="ECO:0000313" key="3">
    <source>
        <dbReference type="Proteomes" id="UP001589532"/>
    </source>
</evidence>
<dbReference type="EMBL" id="JBHMBW010000076">
    <property type="protein sequence ID" value="MFB9629991.1"/>
    <property type="molecule type" value="Genomic_DNA"/>
</dbReference>
<name>A0ABV5SE90_9ACTN</name>
<gene>
    <name evidence="2" type="ORF">ACFFSA_43555</name>
</gene>
<protein>
    <submittedName>
        <fullName evidence="2">Uncharacterized protein</fullName>
    </submittedName>
</protein>
<evidence type="ECO:0000256" key="1">
    <source>
        <dbReference type="SAM" id="MobiDB-lite"/>
    </source>
</evidence>
<sequence>MFAHAPAETAVTPDNPAAGTAGALAGPHWMILPSPGAHACGSEPSAVIDFVPA</sequence>
<dbReference type="Proteomes" id="UP001589532">
    <property type="component" value="Unassembled WGS sequence"/>
</dbReference>
<organism evidence="2 3">
    <name type="scientific">Nonomuraea helvata</name>
    <dbReference type="NCBI Taxonomy" id="37484"/>
    <lineage>
        <taxon>Bacteria</taxon>
        <taxon>Bacillati</taxon>
        <taxon>Actinomycetota</taxon>
        <taxon>Actinomycetes</taxon>
        <taxon>Streptosporangiales</taxon>
        <taxon>Streptosporangiaceae</taxon>
        <taxon>Nonomuraea</taxon>
    </lineage>
</organism>
<feature type="region of interest" description="Disordered" evidence="1">
    <location>
        <begin position="1"/>
        <end position="23"/>
    </location>
</feature>
<comment type="caution">
    <text evidence="2">The sequence shown here is derived from an EMBL/GenBank/DDBJ whole genome shotgun (WGS) entry which is preliminary data.</text>
</comment>
<dbReference type="RefSeq" id="WP_344987371.1">
    <property type="nucleotide sequence ID" value="NZ_BAAAXV010000001.1"/>
</dbReference>
<proteinExistence type="predicted"/>
<reference evidence="2 3" key="1">
    <citation type="submission" date="2024-09" db="EMBL/GenBank/DDBJ databases">
        <authorList>
            <person name="Sun Q."/>
            <person name="Mori K."/>
        </authorList>
    </citation>
    <scope>NUCLEOTIDE SEQUENCE [LARGE SCALE GENOMIC DNA]</scope>
    <source>
        <strain evidence="2 3">JCM 3143</strain>
    </source>
</reference>
<accession>A0ABV5SE90</accession>